<keyword evidence="1" id="KW-1133">Transmembrane helix</keyword>
<feature type="transmembrane region" description="Helical" evidence="1">
    <location>
        <begin position="200"/>
        <end position="222"/>
    </location>
</feature>
<evidence type="ECO:0000313" key="2">
    <source>
        <dbReference type="EMBL" id="AUN95776.1"/>
    </source>
</evidence>
<feature type="transmembrane region" description="Helical" evidence="1">
    <location>
        <begin position="66"/>
        <end position="85"/>
    </location>
</feature>
<reference evidence="2 3" key="1">
    <citation type="submission" date="2018-01" db="EMBL/GenBank/DDBJ databases">
        <authorList>
            <person name="Fu G.-Y."/>
        </authorList>
    </citation>
    <scope>NUCLEOTIDE SEQUENCE [LARGE SCALE GENOMIC DNA]</scope>
    <source>
        <strain evidence="2 3">SY39</strain>
    </source>
</reference>
<sequence>MNDRLIEWSGPALAALAAALGLAAAQADGVPFDAFKGALALVLAAPAYLGFTRTVQRVGGDRFAPLFDLVFATVLPALFLLLLVVGSDHLVRGAWSFTAFAVGLPLALLAACVPLARGFARRGEDVEAGRDSLAAAIAPINAKLWLFGCALPAYLWLIAQVGRDALPQACAAAALSIVVSLRAVRVLYEDFDDADEMARAVRLCGIAALIHGVLLVAGLLLADHFPLF</sequence>
<gene>
    <name evidence="2" type="ORF">C0099_13050</name>
</gene>
<accession>A0A2I6S941</accession>
<feature type="transmembrane region" description="Helical" evidence="1">
    <location>
        <begin position="132"/>
        <end position="159"/>
    </location>
</feature>
<dbReference type="OrthoDB" id="9767568at2"/>
<name>A0A2I6S941_9RHOO</name>
<dbReference type="EMBL" id="CP025682">
    <property type="protein sequence ID" value="AUN95776.1"/>
    <property type="molecule type" value="Genomic_DNA"/>
</dbReference>
<feature type="transmembrane region" description="Helical" evidence="1">
    <location>
        <begin position="37"/>
        <end position="54"/>
    </location>
</feature>
<evidence type="ECO:0000256" key="1">
    <source>
        <dbReference type="SAM" id="Phobius"/>
    </source>
</evidence>
<dbReference type="AlphaFoldDB" id="A0A2I6S941"/>
<keyword evidence="1" id="KW-0472">Membrane</keyword>
<feature type="transmembrane region" description="Helical" evidence="1">
    <location>
        <begin position="165"/>
        <end position="188"/>
    </location>
</feature>
<dbReference type="KEGG" id="atw:C0099_13050"/>
<protein>
    <recommendedName>
        <fullName evidence="4">Prenyltransferase</fullName>
    </recommendedName>
</protein>
<organism evidence="2 3">
    <name type="scientific">Pseudazoarcus pumilus</name>
    <dbReference type="NCBI Taxonomy" id="2067960"/>
    <lineage>
        <taxon>Bacteria</taxon>
        <taxon>Pseudomonadati</taxon>
        <taxon>Pseudomonadota</taxon>
        <taxon>Betaproteobacteria</taxon>
        <taxon>Rhodocyclales</taxon>
        <taxon>Zoogloeaceae</taxon>
        <taxon>Pseudazoarcus</taxon>
    </lineage>
</organism>
<proteinExistence type="predicted"/>
<keyword evidence="3" id="KW-1185">Reference proteome</keyword>
<evidence type="ECO:0008006" key="4">
    <source>
        <dbReference type="Google" id="ProtNLM"/>
    </source>
</evidence>
<evidence type="ECO:0000313" key="3">
    <source>
        <dbReference type="Proteomes" id="UP000242205"/>
    </source>
</evidence>
<feature type="transmembrane region" description="Helical" evidence="1">
    <location>
        <begin position="97"/>
        <end position="120"/>
    </location>
</feature>
<keyword evidence="1" id="KW-0812">Transmembrane</keyword>
<dbReference type="RefSeq" id="WP_102247821.1">
    <property type="nucleotide sequence ID" value="NZ_CP025682.1"/>
</dbReference>
<dbReference type="Proteomes" id="UP000242205">
    <property type="component" value="Chromosome"/>
</dbReference>